<feature type="signal peptide" evidence="1">
    <location>
        <begin position="1"/>
        <end position="20"/>
    </location>
</feature>
<evidence type="ECO:0000313" key="3">
    <source>
        <dbReference type="Proteomes" id="UP000249218"/>
    </source>
</evidence>
<dbReference type="Proteomes" id="UP000249218">
    <property type="component" value="Unassembled WGS sequence"/>
</dbReference>
<evidence type="ECO:0000256" key="1">
    <source>
        <dbReference type="SAM" id="SignalP"/>
    </source>
</evidence>
<evidence type="ECO:0000313" key="2">
    <source>
        <dbReference type="EMBL" id="PZC71452.1"/>
    </source>
</evidence>
<feature type="chain" id="PRO_5016019175" evidence="1">
    <location>
        <begin position="21"/>
        <end position="126"/>
    </location>
</feature>
<keyword evidence="1" id="KW-0732">Signal</keyword>
<accession>A0A2W1B5A1</accession>
<gene>
    <name evidence="2" type="primary">HaOG213374</name>
    <name evidence="2" type="ORF">B5X24_HaOG213374</name>
</gene>
<keyword evidence="3" id="KW-1185">Reference proteome</keyword>
<name>A0A2W1B5A1_HELAM</name>
<dbReference type="AlphaFoldDB" id="A0A2W1B5A1"/>
<reference evidence="2 3" key="1">
    <citation type="journal article" date="2017" name="BMC Biol.">
        <title>Genomic innovations, transcriptional plasticity and gene loss underlying the evolution and divergence of two highly polyphagous and invasive Helicoverpa pest species.</title>
        <authorList>
            <person name="Pearce S.L."/>
            <person name="Clarke D.F."/>
            <person name="East P.D."/>
            <person name="Elfekih S."/>
            <person name="Gordon K.H."/>
            <person name="Jermiin L.S."/>
            <person name="McGaughran A."/>
            <person name="Oakeshott J.G."/>
            <person name="Papanikolaou A."/>
            <person name="Perera O.P."/>
            <person name="Rane R.V."/>
            <person name="Richards S."/>
            <person name="Tay W.T."/>
            <person name="Walsh T.K."/>
            <person name="Anderson A."/>
            <person name="Anderson C.J."/>
            <person name="Asgari S."/>
            <person name="Board P.G."/>
            <person name="Bretschneider A."/>
            <person name="Campbell P.M."/>
            <person name="Chertemps T."/>
            <person name="Christeller J.T."/>
            <person name="Coppin C.W."/>
            <person name="Downes S.J."/>
            <person name="Duan G."/>
            <person name="Farnsworth C.A."/>
            <person name="Good R.T."/>
            <person name="Han L.B."/>
            <person name="Han Y.C."/>
            <person name="Hatje K."/>
            <person name="Horne I."/>
            <person name="Huang Y.P."/>
            <person name="Hughes D.S."/>
            <person name="Jacquin-Joly E."/>
            <person name="James W."/>
            <person name="Jhangiani S."/>
            <person name="Kollmar M."/>
            <person name="Kuwar S.S."/>
            <person name="Li S."/>
            <person name="Liu N.Y."/>
            <person name="Maibeche M.T."/>
            <person name="Miller J.R."/>
            <person name="Montagne N."/>
            <person name="Perry T."/>
            <person name="Qu J."/>
            <person name="Song S.V."/>
            <person name="Sutton G.G."/>
            <person name="Vogel H."/>
            <person name="Walenz B.P."/>
            <person name="Xu W."/>
            <person name="Zhang H.J."/>
            <person name="Zou Z."/>
            <person name="Batterham P."/>
            <person name="Edwards O.R."/>
            <person name="Feyereisen R."/>
            <person name="Gibbs R.A."/>
            <person name="Heckel D.G."/>
            <person name="McGrath A."/>
            <person name="Robin C."/>
            <person name="Scherer S.E."/>
            <person name="Worley K.C."/>
            <person name="Wu Y.D."/>
        </authorList>
    </citation>
    <scope>NUCLEOTIDE SEQUENCE [LARGE SCALE GENOMIC DNA]</scope>
    <source>
        <strain evidence="2">Harm_GR_Male_#8</strain>
        <tissue evidence="2">Whole organism</tissue>
    </source>
</reference>
<protein>
    <submittedName>
        <fullName evidence="2">Uncharacterized protein</fullName>
    </submittedName>
</protein>
<proteinExistence type="predicted"/>
<organism evidence="2 3">
    <name type="scientific">Helicoverpa armigera</name>
    <name type="common">Cotton bollworm</name>
    <name type="synonym">Heliothis armigera</name>
    <dbReference type="NCBI Taxonomy" id="29058"/>
    <lineage>
        <taxon>Eukaryota</taxon>
        <taxon>Metazoa</taxon>
        <taxon>Ecdysozoa</taxon>
        <taxon>Arthropoda</taxon>
        <taxon>Hexapoda</taxon>
        <taxon>Insecta</taxon>
        <taxon>Pterygota</taxon>
        <taxon>Neoptera</taxon>
        <taxon>Endopterygota</taxon>
        <taxon>Lepidoptera</taxon>
        <taxon>Glossata</taxon>
        <taxon>Ditrysia</taxon>
        <taxon>Noctuoidea</taxon>
        <taxon>Noctuidae</taxon>
        <taxon>Heliothinae</taxon>
        <taxon>Helicoverpa</taxon>
    </lineage>
</organism>
<dbReference type="EMBL" id="KZ150313">
    <property type="protein sequence ID" value="PZC71452.1"/>
    <property type="molecule type" value="Genomic_DNA"/>
</dbReference>
<dbReference type="OrthoDB" id="7325843at2759"/>
<sequence>MVSYFLSTLCLLLFIAPALSANYIRLFKQPQIKASYDSLEYDLPYVPSKIEDRTSLMKEQLEQKDKIITLLTKEQKEVNDAEVFLSAMLRVLHSLLVKKPEVPKTPITKDGGKDGIAWSYYDDLGK</sequence>